<feature type="region of interest" description="Disordered" evidence="1">
    <location>
        <begin position="122"/>
        <end position="146"/>
    </location>
</feature>
<accession>A0A2J6RN41</accession>
<reference evidence="2 3" key="1">
    <citation type="submission" date="2016-04" db="EMBL/GenBank/DDBJ databases">
        <title>A degradative enzymes factory behind the ericoid mycorrhizal symbiosis.</title>
        <authorList>
            <consortium name="DOE Joint Genome Institute"/>
            <person name="Martino E."/>
            <person name="Morin E."/>
            <person name="Grelet G."/>
            <person name="Kuo A."/>
            <person name="Kohler A."/>
            <person name="Daghino S."/>
            <person name="Barry K."/>
            <person name="Choi C."/>
            <person name="Cichocki N."/>
            <person name="Clum A."/>
            <person name="Copeland A."/>
            <person name="Hainaut M."/>
            <person name="Haridas S."/>
            <person name="Labutti K."/>
            <person name="Lindquist E."/>
            <person name="Lipzen A."/>
            <person name="Khouja H.-R."/>
            <person name="Murat C."/>
            <person name="Ohm R."/>
            <person name="Olson A."/>
            <person name="Spatafora J."/>
            <person name="Veneault-Fourrey C."/>
            <person name="Henrissat B."/>
            <person name="Grigoriev I."/>
            <person name="Martin F."/>
            <person name="Perotto S."/>
        </authorList>
    </citation>
    <scope>NUCLEOTIDE SEQUENCE [LARGE SCALE GENOMIC DNA]</scope>
    <source>
        <strain evidence="2 3">F</strain>
    </source>
</reference>
<evidence type="ECO:0000313" key="2">
    <source>
        <dbReference type="EMBL" id="PMD39931.1"/>
    </source>
</evidence>
<proteinExistence type="predicted"/>
<keyword evidence="3" id="KW-1185">Reference proteome</keyword>
<evidence type="ECO:0000256" key="1">
    <source>
        <dbReference type="SAM" id="MobiDB-lite"/>
    </source>
</evidence>
<sequence>MSQRRKGPPMKLEGCMEVPDMTISVMKGQPDRVPARRWTPKCHPGFPPWSGCMCRRSKHEFGLIPRVEVERARMPAAELKKVVQESPKGHGARWKSGRVCGVELVAGQDQGRTAQAARAVSAVAGADEEESEERAVGEEEQAGCRL</sequence>
<name>A0A2J6RN41_HYAVF</name>
<dbReference type="EMBL" id="KZ613946">
    <property type="protein sequence ID" value="PMD39931.1"/>
    <property type="molecule type" value="Genomic_DNA"/>
</dbReference>
<gene>
    <name evidence="2" type="ORF">L207DRAFT_33137</name>
</gene>
<dbReference type="Proteomes" id="UP000235786">
    <property type="component" value="Unassembled WGS sequence"/>
</dbReference>
<dbReference type="AlphaFoldDB" id="A0A2J6RN41"/>
<protein>
    <submittedName>
        <fullName evidence="2">Uncharacterized protein</fullName>
    </submittedName>
</protein>
<evidence type="ECO:0000313" key="3">
    <source>
        <dbReference type="Proteomes" id="UP000235786"/>
    </source>
</evidence>
<organism evidence="2 3">
    <name type="scientific">Hyaloscypha variabilis (strain UAMH 11265 / GT02V1 / F)</name>
    <name type="common">Meliniomyces variabilis</name>
    <dbReference type="NCBI Taxonomy" id="1149755"/>
    <lineage>
        <taxon>Eukaryota</taxon>
        <taxon>Fungi</taxon>
        <taxon>Dikarya</taxon>
        <taxon>Ascomycota</taxon>
        <taxon>Pezizomycotina</taxon>
        <taxon>Leotiomycetes</taxon>
        <taxon>Helotiales</taxon>
        <taxon>Hyaloscyphaceae</taxon>
        <taxon>Hyaloscypha</taxon>
        <taxon>Hyaloscypha variabilis</taxon>
    </lineage>
</organism>